<dbReference type="CDD" id="cd00657">
    <property type="entry name" value="Ferritin_like"/>
    <property type="match status" value="1"/>
</dbReference>
<proteinExistence type="predicted"/>
<dbReference type="Pfam" id="PF13668">
    <property type="entry name" value="Ferritin_2"/>
    <property type="match status" value="1"/>
</dbReference>
<dbReference type="SUPFAM" id="SSF47240">
    <property type="entry name" value="Ferritin-like"/>
    <property type="match status" value="1"/>
</dbReference>
<dbReference type="Proteomes" id="UP000635477">
    <property type="component" value="Unassembled WGS sequence"/>
</dbReference>
<dbReference type="OrthoDB" id="1001765at2759"/>
<protein>
    <submittedName>
        <fullName evidence="2">Uncharacterized protein</fullName>
    </submittedName>
</protein>
<dbReference type="PANTHER" id="PTHR38705">
    <property type="entry name" value="PROTEIN RDS1"/>
    <property type="match status" value="1"/>
</dbReference>
<dbReference type="EMBL" id="JABEYC010000589">
    <property type="protein sequence ID" value="KAF4975910.1"/>
    <property type="molecule type" value="Genomic_DNA"/>
</dbReference>
<organism evidence="2 3">
    <name type="scientific">Fusarium zealandicum</name>
    <dbReference type="NCBI Taxonomy" id="1053134"/>
    <lineage>
        <taxon>Eukaryota</taxon>
        <taxon>Fungi</taxon>
        <taxon>Dikarya</taxon>
        <taxon>Ascomycota</taxon>
        <taxon>Pezizomycotina</taxon>
        <taxon>Sordariomycetes</taxon>
        <taxon>Hypocreomycetidae</taxon>
        <taxon>Hypocreales</taxon>
        <taxon>Nectriaceae</taxon>
        <taxon>Fusarium</taxon>
        <taxon>Fusarium staphyleae species complex</taxon>
    </lineage>
</organism>
<dbReference type="InterPro" id="IPR009078">
    <property type="entry name" value="Ferritin-like_SF"/>
</dbReference>
<dbReference type="InterPro" id="IPR039254">
    <property type="entry name" value="Rds1"/>
</dbReference>
<evidence type="ECO:0000313" key="2">
    <source>
        <dbReference type="EMBL" id="KAF4975910.1"/>
    </source>
</evidence>
<dbReference type="AlphaFoldDB" id="A0A8H4UGN3"/>
<sequence>MLRSFCVLAGCLAAASFSAPLQKRDIAAPAGGDDAILNYALALEYLERKFYEEGIQRYTEQQFADAGFDATFYANLLQIYDDEKTHVDFLSSALGDKAIGEPTFVFPHSDVHSFLGLSSVLEGVGVSAYLGAALAIAEKEYLTAAGSILNVEARHASYIRSSLGQNPFPAAFDTPLDFNQGFSLAAQFVTGLAEGTVLPFKAFCKLEAVDPSGKGYWPGGTVVFPRAHMNAQAAGKGDGEIYAVFYSGLQSYYVPVTMAGDDYTVIIPGTNYAAKGQPAPAGQVYITLTTADGSEKAKASDENTIAGVVVIEVVSK</sequence>
<evidence type="ECO:0000256" key="1">
    <source>
        <dbReference type="SAM" id="SignalP"/>
    </source>
</evidence>
<comment type="caution">
    <text evidence="2">The sequence shown here is derived from an EMBL/GenBank/DDBJ whole genome shotgun (WGS) entry which is preliminary data.</text>
</comment>
<name>A0A8H4UGN3_9HYPO</name>
<feature type="signal peptide" evidence="1">
    <location>
        <begin position="1"/>
        <end position="18"/>
    </location>
</feature>
<evidence type="ECO:0000313" key="3">
    <source>
        <dbReference type="Proteomes" id="UP000635477"/>
    </source>
</evidence>
<dbReference type="PANTHER" id="PTHR38705:SF1">
    <property type="entry name" value="PROTEIN RDS1"/>
    <property type="match status" value="1"/>
</dbReference>
<feature type="chain" id="PRO_5034541878" evidence="1">
    <location>
        <begin position="19"/>
        <end position="316"/>
    </location>
</feature>
<accession>A0A8H4UGN3</accession>
<keyword evidence="3" id="KW-1185">Reference proteome</keyword>
<reference evidence="2" key="2">
    <citation type="submission" date="2020-05" db="EMBL/GenBank/DDBJ databases">
        <authorList>
            <person name="Kim H.-S."/>
            <person name="Proctor R.H."/>
            <person name="Brown D.W."/>
        </authorList>
    </citation>
    <scope>NUCLEOTIDE SEQUENCE</scope>
    <source>
        <strain evidence="2">NRRL 22465</strain>
    </source>
</reference>
<gene>
    <name evidence="2" type="ORF">FZEAL_7383</name>
</gene>
<reference evidence="2" key="1">
    <citation type="journal article" date="2020" name="BMC Genomics">
        <title>Correction to: Identification and distribution of gene clusters required for synthesis of sphingolipid metabolism inhibitors in diverse species of the filamentous fungus Fusarium.</title>
        <authorList>
            <person name="Kim H.S."/>
            <person name="Lohmar J.M."/>
            <person name="Busman M."/>
            <person name="Brown D.W."/>
            <person name="Naumann T.A."/>
            <person name="Divon H.H."/>
            <person name="Lysoe E."/>
            <person name="Uhlig S."/>
            <person name="Proctor R.H."/>
        </authorList>
    </citation>
    <scope>NUCLEOTIDE SEQUENCE</scope>
    <source>
        <strain evidence="2">NRRL 22465</strain>
    </source>
</reference>
<keyword evidence="1" id="KW-0732">Signal</keyword>